<evidence type="ECO:0000313" key="2">
    <source>
        <dbReference type="EMBL" id="KKK21069.1"/>
    </source>
</evidence>
<dbReference type="GO" id="GO:0004674">
    <property type="term" value="F:protein serine/threonine kinase activity"/>
    <property type="evidence" value="ECO:0007669"/>
    <property type="project" value="TreeGrafter"/>
</dbReference>
<dbReference type="Proteomes" id="UP000034291">
    <property type="component" value="Unassembled WGS sequence"/>
</dbReference>
<dbReference type="PANTHER" id="PTHR44167:SF30">
    <property type="entry name" value="PHOSPHORYLASE KINASE"/>
    <property type="match status" value="1"/>
</dbReference>
<dbReference type="SUPFAM" id="SSF56112">
    <property type="entry name" value="Protein kinase-like (PK-like)"/>
    <property type="match status" value="1"/>
</dbReference>
<organism evidence="2 3">
    <name type="scientific">Aspergillus rambellii</name>
    <dbReference type="NCBI Taxonomy" id="308745"/>
    <lineage>
        <taxon>Eukaryota</taxon>
        <taxon>Fungi</taxon>
        <taxon>Dikarya</taxon>
        <taxon>Ascomycota</taxon>
        <taxon>Pezizomycotina</taxon>
        <taxon>Eurotiomycetes</taxon>
        <taxon>Eurotiomycetidae</taxon>
        <taxon>Eurotiales</taxon>
        <taxon>Aspergillaceae</taxon>
        <taxon>Aspergillus</taxon>
        <taxon>Aspergillus subgen. Nidulantes</taxon>
    </lineage>
</organism>
<dbReference type="STRING" id="308745.A0A0F8UN80"/>
<gene>
    <name evidence="2" type="ORF">ARAM_004315</name>
</gene>
<feature type="domain" description="Protein kinase" evidence="1">
    <location>
        <begin position="1"/>
        <end position="363"/>
    </location>
</feature>
<dbReference type="EMBL" id="JZBS01001863">
    <property type="protein sequence ID" value="KKK21069.1"/>
    <property type="molecule type" value="Genomic_DNA"/>
</dbReference>
<dbReference type="InterPro" id="IPR000719">
    <property type="entry name" value="Prot_kinase_dom"/>
</dbReference>
<evidence type="ECO:0000259" key="1">
    <source>
        <dbReference type="PROSITE" id="PS50011"/>
    </source>
</evidence>
<reference evidence="2 3" key="1">
    <citation type="submission" date="2015-02" db="EMBL/GenBank/DDBJ databases">
        <title>Draft Genome Sequences of Two Closely-Related Aflatoxigenic Aspergillus Species Obtained from the Cote d'Ivoire.</title>
        <authorList>
            <person name="Moore G.G."/>
            <person name="Beltz S.B."/>
            <person name="Mack B.M."/>
        </authorList>
    </citation>
    <scope>NUCLEOTIDE SEQUENCE [LARGE SCALE GENOMIC DNA]</scope>
    <source>
        <strain evidence="2 3">SRRC1468</strain>
    </source>
</reference>
<dbReference type="OrthoDB" id="4062651at2759"/>
<dbReference type="InterPro" id="IPR011009">
    <property type="entry name" value="Kinase-like_dom_sf"/>
</dbReference>
<dbReference type="GO" id="GO:0005634">
    <property type="term" value="C:nucleus"/>
    <property type="evidence" value="ECO:0007669"/>
    <property type="project" value="TreeGrafter"/>
</dbReference>
<dbReference type="GO" id="GO:0044773">
    <property type="term" value="P:mitotic DNA damage checkpoint signaling"/>
    <property type="evidence" value="ECO:0007669"/>
    <property type="project" value="TreeGrafter"/>
</dbReference>
<dbReference type="PANTHER" id="PTHR44167">
    <property type="entry name" value="OVARIAN-SPECIFIC SERINE/THREONINE-PROTEIN KINASE LOK-RELATED"/>
    <property type="match status" value="1"/>
</dbReference>
<dbReference type="AlphaFoldDB" id="A0A0F8UN80"/>
<name>A0A0F8UN80_9EURO</name>
<dbReference type="InterPro" id="IPR008271">
    <property type="entry name" value="Ser/Thr_kinase_AS"/>
</dbReference>
<accession>A0A0F8UN80</accession>
<dbReference type="PROSITE" id="PS00108">
    <property type="entry name" value="PROTEIN_KINASE_ST"/>
    <property type="match status" value="1"/>
</dbReference>
<protein>
    <recommendedName>
        <fullName evidence="1">Protein kinase domain-containing protein</fullName>
    </recommendedName>
</protein>
<dbReference type="Pfam" id="PF00069">
    <property type="entry name" value="Pkinase"/>
    <property type="match status" value="1"/>
</dbReference>
<proteinExistence type="predicted"/>
<dbReference type="GO" id="GO:0005524">
    <property type="term" value="F:ATP binding"/>
    <property type="evidence" value="ECO:0007669"/>
    <property type="project" value="InterPro"/>
</dbReference>
<sequence>MSSPCQLPFLLAANASFNRAYLKSSFWKLSNRKLALPETIFTRYNSRTMATGSARTGPFIGQSGRSYNVERVLQEETDPPRQVYVATADNRAFVLKYIHAVNFDYLEAINSRLRGYASHVRLVEDTIPEKSMFVFEYFADHLLHLAQMDLPREMMKRVLRDALRGIAELHDQDIVHTDIKADNVFIDYRNNQSGTAVIEHVQLGDLEDAAHIPLGSSMIGKQAGNWMWRSPEAHAKGPVNKPSDIFSFALVCIYAMHRRVIFAVGDDELEEGAVDPLAIVIERQISYFADEDGLKGFLKYLGDNPWVHVFEIVRDGFNKENPRRPFSLWSGVDNDFKHLICAMTNFDPEKRITAREALAHKWFADV</sequence>
<dbReference type="PROSITE" id="PS50011">
    <property type="entry name" value="PROTEIN_KINASE_DOM"/>
    <property type="match status" value="1"/>
</dbReference>
<evidence type="ECO:0000313" key="3">
    <source>
        <dbReference type="Proteomes" id="UP000034291"/>
    </source>
</evidence>
<comment type="caution">
    <text evidence="2">The sequence shown here is derived from an EMBL/GenBank/DDBJ whole genome shotgun (WGS) entry which is preliminary data.</text>
</comment>
<dbReference type="SMART" id="SM00220">
    <property type="entry name" value="S_TKc"/>
    <property type="match status" value="1"/>
</dbReference>
<dbReference type="Gene3D" id="1.10.510.10">
    <property type="entry name" value="Transferase(Phosphotransferase) domain 1"/>
    <property type="match status" value="1"/>
</dbReference>
<keyword evidence="3" id="KW-1185">Reference proteome</keyword>